<keyword evidence="1" id="KW-0472">Membrane</keyword>
<evidence type="ECO:0000256" key="1">
    <source>
        <dbReference type="SAM" id="Phobius"/>
    </source>
</evidence>
<proteinExistence type="predicted"/>
<reference evidence="3" key="1">
    <citation type="journal article" date="2019" name="Int. J. Syst. Evol. Microbiol.">
        <title>The Global Catalogue of Microorganisms (GCM) 10K type strain sequencing project: providing services to taxonomists for standard genome sequencing and annotation.</title>
        <authorList>
            <consortium name="The Broad Institute Genomics Platform"/>
            <consortium name="The Broad Institute Genome Sequencing Center for Infectious Disease"/>
            <person name="Wu L."/>
            <person name="Ma J."/>
        </authorList>
    </citation>
    <scope>NUCLEOTIDE SEQUENCE [LARGE SCALE GENOMIC DNA]</scope>
    <source>
        <strain evidence="3">CCUG 62952</strain>
    </source>
</reference>
<gene>
    <name evidence="2" type="ORF">ACFQ1M_02870</name>
</gene>
<sequence length="140" mass="15820">MEKQYRPTILYIFKIVGILLLTAVGFLFFDIGLSLVGVIIPGLALIVIRVIMLVCCLAAIILTLLRGIPSVVLKEHAIIIQGVPRKFSEIESFGRARGGSEPFFMLKDGRRIDVELSWFTKKDRLEIEKFIEEKVTKLSQ</sequence>
<evidence type="ECO:0000313" key="2">
    <source>
        <dbReference type="EMBL" id="MFD0861138.1"/>
    </source>
</evidence>
<dbReference type="EMBL" id="JBHTJH010000003">
    <property type="protein sequence ID" value="MFD0861138.1"/>
    <property type="molecule type" value="Genomic_DNA"/>
</dbReference>
<name>A0ABW3CWZ8_9FLAO</name>
<protein>
    <recommendedName>
        <fullName evidence="4">PH domain-containing protein</fullName>
    </recommendedName>
</protein>
<dbReference type="Proteomes" id="UP001596978">
    <property type="component" value="Unassembled WGS sequence"/>
</dbReference>
<organism evidence="2 3">
    <name type="scientific">Sungkyunkwania multivorans</name>
    <dbReference type="NCBI Taxonomy" id="1173618"/>
    <lineage>
        <taxon>Bacteria</taxon>
        <taxon>Pseudomonadati</taxon>
        <taxon>Bacteroidota</taxon>
        <taxon>Flavobacteriia</taxon>
        <taxon>Flavobacteriales</taxon>
        <taxon>Flavobacteriaceae</taxon>
        <taxon>Sungkyunkwania</taxon>
    </lineage>
</organism>
<keyword evidence="1" id="KW-0812">Transmembrane</keyword>
<keyword evidence="1" id="KW-1133">Transmembrane helix</keyword>
<feature type="transmembrane region" description="Helical" evidence="1">
    <location>
        <begin position="35"/>
        <end position="65"/>
    </location>
</feature>
<dbReference type="RefSeq" id="WP_386403591.1">
    <property type="nucleotide sequence ID" value="NZ_JBHTJH010000003.1"/>
</dbReference>
<evidence type="ECO:0008006" key="4">
    <source>
        <dbReference type="Google" id="ProtNLM"/>
    </source>
</evidence>
<feature type="transmembrane region" description="Helical" evidence="1">
    <location>
        <begin position="9"/>
        <end position="29"/>
    </location>
</feature>
<comment type="caution">
    <text evidence="2">The sequence shown here is derived from an EMBL/GenBank/DDBJ whole genome shotgun (WGS) entry which is preliminary data.</text>
</comment>
<evidence type="ECO:0000313" key="3">
    <source>
        <dbReference type="Proteomes" id="UP001596978"/>
    </source>
</evidence>
<accession>A0ABW3CWZ8</accession>
<keyword evidence="3" id="KW-1185">Reference proteome</keyword>